<dbReference type="AlphaFoldDB" id="A0A2A9MFU1"/>
<dbReference type="Proteomes" id="UP000224006">
    <property type="component" value="Chromosome III"/>
</dbReference>
<protein>
    <recommendedName>
        <fullName evidence="2">NAD(P)-binding domain-containing protein</fullName>
    </recommendedName>
</protein>
<comment type="caution">
    <text evidence="3">The sequence shown here is derived from an EMBL/GenBank/DDBJ whole genome shotgun (WGS) entry which is preliminary data.</text>
</comment>
<feature type="compositionally biased region" description="Basic and acidic residues" evidence="1">
    <location>
        <begin position="384"/>
        <end position="405"/>
    </location>
</feature>
<name>A0A2A9MFU1_BESBE</name>
<organism evidence="3 4">
    <name type="scientific">Besnoitia besnoiti</name>
    <name type="common">Apicomplexan protozoan</name>
    <dbReference type="NCBI Taxonomy" id="94643"/>
    <lineage>
        <taxon>Eukaryota</taxon>
        <taxon>Sar</taxon>
        <taxon>Alveolata</taxon>
        <taxon>Apicomplexa</taxon>
        <taxon>Conoidasida</taxon>
        <taxon>Coccidia</taxon>
        <taxon>Eucoccidiorida</taxon>
        <taxon>Eimeriorina</taxon>
        <taxon>Sarcocystidae</taxon>
        <taxon>Besnoitia</taxon>
    </lineage>
</organism>
<keyword evidence="4" id="KW-1185">Reference proteome</keyword>
<dbReference type="PANTHER" id="PTHR14194:SF86">
    <property type="entry name" value="OS05G0110300 PROTEIN"/>
    <property type="match status" value="1"/>
</dbReference>
<evidence type="ECO:0000259" key="2">
    <source>
        <dbReference type="Pfam" id="PF13460"/>
    </source>
</evidence>
<dbReference type="InterPro" id="IPR044163">
    <property type="entry name" value="SARED1-like"/>
</dbReference>
<dbReference type="STRING" id="94643.A0A2A9MFU1"/>
<gene>
    <name evidence="3" type="ORF">BESB_050670</name>
</gene>
<dbReference type="GeneID" id="40309997"/>
<dbReference type="InterPro" id="IPR036291">
    <property type="entry name" value="NAD(P)-bd_dom_sf"/>
</dbReference>
<reference evidence="3 4" key="1">
    <citation type="submission" date="2017-09" db="EMBL/GenBank/DDBJ databases">
        <title>Genome sequencing of Besnoitia besnoiti strain Bb-Ger1.</title>
        <authorList>
            <person name="Schares G."/>
            <person name="Venepally P."/>
            <person name="Lorenzi H.A."/>
        </authorList>
    </citation>
    <scope>NUCLEOTIDE SEQUENCE [LARGE SCALE GENOMIC DNA]</scope>
    <source>
        <strain evidence="3 4">Bb-Ger1</strain>
    </source>
</reference>
<feature type="region of interest" description="Disordered" evidence="1">
    <location>
        <begin position="307"/>
        <end position="414"/>
    </location>
</feature>
<dbReference type="PANTHER" id="PTHR14194">
    <property type="entry name" value="NITROGEN METABOLIC REGULATION PROTEIN NMR-RELATED"/>
    <property type="match status" value="1"/>
</dbReference>
<feature type="region of interest" description="Disordered" evidence="1">
    <location>
        <begin position="460"/>
        <end position="507"/>
    </location>
</feature>
<feature type="region of interest" description="Disordered" evidence="1">
    <location>
        <begin position="1"/>
        <end position="85"/>
    </location>
</feature>
<feature type="compositionally biased region" description="Low complexity" evidence="1">
    <location>
        <begin position="467"/>
        <end position="476"/>
    </location>
</feature>
<dbReference type="SUPFAM" id="SSF51735">
    <property type="entry name" value="NAD(P)-binding Rossmann-fold domains"/>
    <property type="match status" value="1"/>
</dbReference>
<evidence type="ECO:0000256" key="1">
    <source>
        <dbReference type="SAM" id="MobiDB-lite"/>
    </source>
</evidence>
<accession>A0A2A9MFU1</accession>
<dbReference type="Pfam" id="PF13460">
    <property type="entry name" value="NAD_binding_10"/>
    <property type="match status" value="1"/>
</dbReference>
<evidence type="ECO:0000313" key="4">
    <source>
        <dbReference type="Proteomes" id="UP000224006"/>
    </source>
</evidence>
<dbReference type="KEGG" id="bbes:BESB_050670"/>
<evidence type="ECO:0000313" key="3">
    <source>
        <dbReference type="EMBL" id="PFH36875.1"/>
    </source>
</evidence>
<dbReference type="EMBL" id="NWUJ01000003">
    <property type="protein sequence ID" value="PFH36875.1"/>
    <property type="molecule type" value="Genomic_DNA"/>
</dbReference>
<dbReference type="Gene3D" id="3.40.50.720">
    <property type="entry name" value="NAD(P)-binding Rossmann-like Domain"/>
    <property type="match status" value="2"/>
</dbReference>
<dbReference type="OrthoDB" id="419598at2759"/>
<sequence length="780" mass="83912">MEQRGGGTCAAGSEAARDTSEAMAVAAGPQTHSLTASRLEPAPADTRRASSEEDAAAGALRVSALRDSPASAVSPQLSPRHVRNPGGEEELAQLLSHTLRPKSLRVLVAGCGSQLGRLVFQRLLHIEQESGRRWLHVTGLASNTAARTALMKEEPQLCRSDIAVCDVRKEAAVREVFGIARASRPATSPSHASAAAKQEELYRHAWLRYQQVRLHAKRALLAATAGPERGKLAAQYKSRLWEIEQRLLTIQPSESLFDAVVICISSHFAPVRLAPPLAAASLAGGSDPGQTELQTRGCSPLRMLRAGQGSRTQFAGKRAGKDAQAPGRYKSGDLRLVARDGTLPRDGFAEKPAARAARGSPAQSDLRKANALSAEVNSARAHSPLHDRQAQDAHRLDGGQKESPHPHGAGGAFCAPPSNTSPFAAGGAKRFTSCFGCLPGGLLPKNPAAQEARRRRLTLVEPREGAADAANAASPLAEEDERTQVETAPASDTASEDGSPDGGTAWNRKRESLVPLQAQHACVHQEGLKGKPAEPGEAASCKMSTDTTERGAADASRCRLPQELVYDYVGGYPREIDWLGQKNIMDAAKESSAMHVILCSMMGGTDPNHQLNQRGRHRSKFRRGQVGGDLLLWKRRSERYLVKSGISYTIVHPPGELSDGPEGSDLVVGVNDVLDSVPGQTISRNDVAKILVHALTDPAYLDQSFDVSGASTRQTESKDALPQETLRMWTLMSQLMDAKYDYRSSGADQLLADQEQAEEHRAAFRQLVVETARQRTLRRR</sequence>
<dbReference type="InterPro" id="IPR016040">
    <property type="entry name" value="NAD(P)-bd_dom"/>
</dbReference>
<dbReference type="GO" id="GO:0016491">
    <property type="term" value="F:oxidoreductase activity"/>
    <property type="evidence" value="ECO:0007669"/>
    <property type="project" value="InterPro"/>
</dbReference>
<dbReference type="VEuPathDB" id="ToxoDB:BESB_050670"/>
<proteinExistence type="predicted"/>
<feature type="domain" description="NAD(P)-binding" evidence="2">
    <location>
        <begin position="580"/>
        <end position="698"/>
    </location>
</feature>
<dbReference type="RefSeq" id="XP_029220884.1">
    <property type="nucleotide sequence ID" value="XM_029363518.1"/>
</dbReference>